<dbReference type="SUPFAM" id="SSF51045">
    <property type="entry name" value="WW domain"/>
    <property type="match status" value="1"/>
</dbReference>
<dbReference type="Proteomes" id="UP000030748">
    <property type="component" value="Unassembled WGS sequence"/>
</dbReference>
<dbReference type="PANTHER" id="PTHR47852">
    <property type="entry name" value="OS06G0298400 PROTEIN"/>
    <property type="match status" value="1"/>
</dbReference>
<dbReference type="PROSITE" id="PS01159">
    <property type="entry name" value="WW_DOMAIN_1"/>
    <property type="match status" value="1"/>
</dbReference>
<gene>
    <name evidence="4" type="ORF">MIMGU_mgv1a004181mg</name>
</gene>
<dbReference type="InterPro" id="IPR001202">
    <property type="entry name" value="WW_dom"/>
</dbReference>
<evidence type="ECO:0000259" key="3">
    <source>
        <dbReference type="PROSITE" id="PS50020"/>
    </source>
</evidence>
<feature type="region of interest" description="Disordered" evidence="2">
    <location>
        <begin position="370"/>
        <end position="399"/>
    </location>
</feature>
<dbReference type="InterPro" id="IPR036020">
    <property type="entry name" value="WW_dom_sf"/>
</dbReference>
<feature type="compositionally biased region" description="Low complexity" evidence="2">
    <location>
        <begin position="370"/>
        <end position="388"/>
    </location>
</feature>
<reference evidence="4 5" key="1">
    <citation type="journal article" date="2013" name="Proc. Natl. Acad. Sci. U.S.A.">
        <title>Fine-scale variation in meiotic recombination in Mimulus inferred from population shotgun sequencing.</title>
        <authorList>
            <person name="Hellsten U."/>
            <person name="Wright K.M."/>
            <person name="Jenkins J."/>
            <person name="Shu S."/>
            <person name="Yuan Y."/>
            <person name="Wessler S.R."/>
            <person name="Schmutz J."/>
            <person name="Willis J.H."/>
            <person name="Rokhsar D.S."/>
        </authorList>
    </citation>
    <scope>NUCLEOTIDE SEQUENCE [LARGE SCALE GENOMIC DNA]</scope>
    <source>
        <strain evidence="5">cv. DUN x IM62</strain>
    </source>
</reference>
<feature type="region of interest" description="Disordered" evidence="2">
    <location>
        <begin position="90"/>
        <end position="131"/>
    </location>
</feature>
<protein>
    <recommendedName>
        <fullName evidence="3">WW domain-containing protein</fullName>
    </recommendedName>
</protein>
<dbReference type="EMBL" id="KI631456">
    <property type="protein sequence ID" value="EYU27458.1"/>
    <property type="molecule type" value="Genomic_DNA"/>
</dbReference>
<proteinExistence type="predicted"/>
<dbReference type="CDD" id="cd00201">
    <property type="entry name" value="WW"/>
    <property type="match status" value="1"/>
</dbReference>
<sequence length="540" mass="58460">MKALAYHGSSLLAFWLHSESQLKKLEAALDGLVQHNNSTSLVGFKAALESRVGDDKDTDLSEREAPSAAVESHAGYNREASNFEACNDGAITTEQSDPDNNLGGQNGIARVEKESESTPRPAPRSAEDVDMDVDMEVEDASPMNPSDGGASGAHYHVSTELSNLQNSLAGQEAVVFSAPPPVEEWIPPPPPDDEPFPPPPPDDEPFPPPPPDEPPGTSYIPPHLGLEYYGQTTLETSGATFYMHSEGGQIPVSHLPQYYEAVPNIYAVAPVIVNPAEHTAYYGLQSGTLNPVPVVSERAQSTGTLSEPVLVTMESGRAGSVDSRAEDVSNLLPKTSYGIVKSPREIPVAQPSIVAPATSSVANSVSASSMSDTTTSVSAPPATATSKTQSKVPRGKKRTVAVVSTLRSNKKVSSLVDKWKAAKEELQEEEEEPEDAYEVLEKKRQREIEEWRAHQIATGEAKDNANFQPLGGDWRERVKRKRAQKMKESSPDIDTKKQTDLTQLSKGLPSGWQVFLDDSSKQVYYGNMLTSETTWTRPTD</sequence>
<feature type="region of interest" description="Disordered" evidence="2">
    <location>
        <begin position="51"/>
        <end position="76"/>
    </location>
</feature>
<feature type="region of interest" description="Disordered" evidence="2">
    <location>
        <begin position="180"/>
        <end position="224"/>
    </location>
</feature>
<evidence type="ECO:0000256" key="2">
    <source>
        <dbReference type="SAM" id="MobiDB-lite"/>
    </source>
</evidence>
<dbReference type="STRING" id="4155.A0A022QJP1"/>
<dbReference type="Gene3D" id="2.20.70.10">
    <property type="match status" value="1"/>
</dbReference>
<feature type="compositionally biased region" description="Pro residues" evidence="2">
    <location>
        <begin position="180"/>
        <end position="190"/>
    </location>
</feature>
<feature type="compositionally biased region" description="Basic and acidic residues" evidence="2">
    <location>
        <begin position="51"/>
        <end position="65"/>
    </location>
</feature>
<feature type="compositionally biased region" description="Basic and acidic residues" evidence="2">
    <location>
        <begin position="485"/>
        <end position="499"/>
    </location>
</feature>
<dbReference type="AlphaFoldDB" id="A0A022QJP1"/>
<organism evidence="4 5">
    <name type="scientific">Erythranthe guttata</name>
    <name type="common">Yellow monkey flower</name>
    <name type="synonym">Mimulus guttatus</name>
    <dbReference type="NCBI Taxonomy" id="4155"/>
    <lineage>
        <taxon>Eukaryota</taxon>
        <taxon>Viridiplantae</taxon>
        <taxon>Streptophyta</taxon>
        <taxon>Embryophyta</taxon>
        <taxon>Tracheophyta</taxon>
        <taxon>Spermatophyta</taxon>
        <taxon>Magnoliopsida</taxon>
        <taxon>eudicotyledons</taxon>
        <taxon>Gunneridae</taxon>
        <taxon>Pentapetalae</taxon>
        <taxon>asterids</taxon>
        <taxon>lamiids</taxon>
        <taxon>Lamiales</taxon>
        <taxon>Phrymaceae</taxon>
        <taxon>Erythranthe</taxon>
    </lineage>
</organism>
<evidence type="ECO:0000256" key="1">
    <source>
        <dbReference type="SAM" id="Coils"/>
    </source>
</evidence>
<feature type="region of interest" description="Disordered" evidence="2">
    <location>
        <begin position="480"/>
        <end position="504"/>
    </location>
</feature>
<keyword evidence="5" id="KW-1185">Reference proteome</keyword>
<feature type="compositionally biased region" description="Acidic residues" evidence="2">
    <location>
        <begin position="191"/>
        <end position="205"/>
    </location>
</feature>
<dbReference type="SMART" id="SM00456">
    <property type="entry name" value="WW"/>
    <property type="match status" value="1"/>
</dbReference>
<feature type="compositionally biased region" description="Polar residues" evidence="2">
    <location>
        <begin position="90"/>
        <end position="103"/>
    </location>
</feature>
<dbReference type="Pfam" id="PF00397">
    <property type="entry name" value="WW"/>
    <property type="match status" value="1"/>
</dbReference>
<feature type="coiled-coil region" evidence="1">
    <location>
        <begin position="409"/>
        <end position="443"/>
    </location>
</feature>
<evidence type="ECO:0000313" key="4">
    <source>
        <dbReference type="EMBL" id="EYU27458.1"/>
    </source>
</evidence>
<evidence type="ECO:0000313" key="5">
    <source>
        <dbReference type="Proteomes" id="UP000030748"/>
    </source>
</evidence>
<accession>A0A022QJP1</accession>
<dbReference type="PROSITE" id="PS50020">
    <property type="entry name" value="WW_DOMAIN_2"/>
    <property type="match status" value="1"/>
</dbReference>
<name>A0A022QJP1_ERYGU</name>
<dbReference type="eggNOG" id="ENOG502QTDD">
    <property type="taxonomic scope" value="Eukaryota"/>
</dbReference>
<feature type="domain" description="WW" evidence="3">
    <location>
        <begin position="506"/>
        <end position="540"/>
    </location>
</feature>
<keyword evidence="1" id="KW-0175">Coiled coil</keyword>
<dbReference type="PANTHER" id="PTHR47852:SF2">
    <property type="entry name" value="WW DOMAIN-CONTAINING PROTEIN"/>
    <property type="match status" value="1"/>
</dbReference>